<protein>
    <submittedName>
        <fullName evidence="2">Uncharacterized protein</fullName>
    </submittedName>
</protein>
<evidence type="ECO:0000256" key="1">
    <source>
        <dbReference type="SAM" id="Phobius"/>
    </source>
</evidence>
<name>X1TMM2_9ZZZZ</name>
<feature type="transmembrane region" description="Helical" evidence="1">
    <location>
        <begin position="88"/>
        <end position="114"/>
    </location>
</feature>
<gene>
    <name evidence="2" type="ORF">S12H4_12080</name>
</gene>
<accession>X1TMM2</accession>
<keyword evidence="1" id="KW-0812">Transmembrane</keyword>
<dbReference type="AlphaFoldDB" id="X1TMM2"/>
<dbReference type="EMBL" id="BARW01005610">
    <property type="protein sequence ID" value="GAI81299.1"/>
    <property type="molecule type" value="Genomic_DNA"/>
</dbReference>
<reference evidence="2" key="1">
    <citation type="journal article" date="2014" name="Front. Microbiol.">
        <title>High frequency of phylogenetically diverse reductive dehalogenase-homologous genes in deep subseafloor sedimentary metagenomes.</title>
        <authorList>
            <person name="Kawai M."/>
            <person name="Futagami T."/>
            <person name="Toyoda A."/>
            <person name="Takaki Y."/>
            <person name="Nishi S."/>
            <person name="Hori S."/>
            <person name="Arai W."/>
            <person name="Tsubouchi T."/>
            <person name="Morono Y."/>
            <person name="Uchiyama I."/>
            <person name="Ito T."/>
            <person name="Fujiyama A."/>
            <person name="Inagaki F."/>
            <person name="Takami H."/>
        </authorList>
    </citation>
    <scope>NUCLEOTIDE SEQUENCE</scope>
    <source>
        <strain evidence="2">Expedition CK06-06</strain>
    </source>
</reference>
<sequence>MGSVIDTAKDVVDTIIDVVSEVVDIVEDIVSEVANFLGLKEIELMIIIIVIYTICTADFTQLSTLLAAENAALVAAELTYYELTVLTIQVFIEAVVLSFNNFLVAIHFSTLLSVHTIA</sequence>
<comment type="caution">
    <text evidence="2">The sequence shown here is derived from an EMBL/GenBank/DDBJ whole genome shotgun (WGS) entry which is preliminary data.</text>
</comment>
<evidence type="ECO:0000313" key="2">
    <source>
        <dbReference type="EMBL" id="GAI81299.1"/>
    </source>
</evidence>
<feature type="non-terminal residue" evidence="2">
    <location>
        <position position="118"/>
    </location>
</feature>
<organism evidence="2">
    <name type="scientific">marine sediment metagenome</name>
    <dbReference type="NCBI Taxonomy" id="412755"/>
    <lineage>
        <taxon>unclassified sequences</taxon>
        <taxon>metagenomes</taxon>
        <taxon>ecological metagenomes</taxon>
    </lineage>
</organism>
<keyword evidence="1" id="KW-0472">Membrane</keyword>
<feature type="transmembrane region" description="Helical" evidence="1">
    <location>
        <begin position="44"/>
        <end position="68"/>
    </location>
</feature>
<proteinExistence type="predicted"/>
<keyword evidence="1" id="KW-1133">Transmembrane helix</keyword>